<sequence>MQLYAHDLEIHFGQRRLFQIPQLQLNPGQRIWLRGANGAGKTTLLKILSGLQKPSRGRIALHGEANPPARWRSSNLLQGRIVYLHQNPYLFDGTVEENINYGLKQLALTVDEQRQRREQAIELAQLSDLRHSSAQVLSGGERQRLALARAWVLRPAHLLLDEPTASLDCDSIAAMAGMVDELQRQGCGLLLTSHQHTALTEACQQIWRLEKQQLICETQQELSA</sequence>
<dbReference type="PROSITE" id="PS50893">
    <property type="entry name" value="ABC_TRANSPORTER_2"/>
    <property type="match status" value="1"/>
</dbReference>
<organism evidence="6 7">
    <name type="scientific">Ferrimonas pelagia</name>
    <dbReference type="NCBI Taxonomy" id="1177826"/>
    <lineage>
        <taxon>Bacteria</taxon>
        <taxon>Pseudomonadati</taxon>
        <taxon>Pseudomonadota</taxon>
        <taxon>Gammaproteobacteria</taxon>
        <taxon>Alteromonadales</taxon>
        <taxon>Ferrimonadaceae</taxon>
        <taxon>Ferrimonas</taxon>
    </lineage>
</organism>
<gene>
    <name evidence="6" type="ORF">GCM10023333_26090</name>
</gene>
<accession>A0ABP9F1R2</accession>
<keyword evidence="4 6" id="KW-0067">ATP-binding</keyword>
<evidence type="ECO:0000313" key="6">
    <source>
        <dbReference type="EMBL" id="GAA4891578.1"/>
    </source>
</evidence>
<evidence type="ECO:0000259" key="5">
    <source>
        <dbReference type="PROSITE" id="PS50893"/>
    </source>
</evidence>
<dbReference type="InterPro" id="IPR003439">
    <property type="entry name" value="ABC_transporter-like_ATP-bd"/>
</dbReference>
<dbReference type="PANTHER" id="PTHR43553:SF24">
    <property type="entry name" value="ENERGY-COUPLING FACTOR TRANSPORTER ATP-BINDING PROTEIN ECFA1"/>
    <property type="match status" value="1"/>
</dbReference>
<dbReference type="EMBL" id="BAABJZ010000086">
    <property type="protein sequence ID" value="GAA4891578.1"/>
    <property type="molecule type" value="Genomic_DNA"/>
</dbReference>
<evidence type="ECO:0000256" key="1">
    <source>
        <dbReference type="ARBA" id="ARBA00005417"/>
    </source>
</evidence>
<protein>
    <submittedName>
        <fullName evidence="6">Energy-coupling factor ABC transporter ATP-binding protein</fullName>
    </submittedName>
</protein>
<dbReference type="InterPro" id="IPR050095">
    <property type="entry name" value="ECF_ABC_transporter_ATP-bd"/>
</dbReference>
<comment type="caution">
    <text evidence="6">The sequence shown here is derived from an EMBL/GenBank/DDBJ whole genome shotgun (WGS) entry which is preliminary data.</text>
</comment>
<proteinExistence type="inferred from homology"/>
<name>A0ABP9F1R2_9GAMM</name>
<evidence type="ECO:0000256" key="3">
    <source>
        <dbReference type="ARBA" id="ARBA00022741"/>
    </source>
</evidence>
<dbReference type="PANTHER" id="PTHR43553">
    <property type="entry name" value="HEAVY METAL TRANSPORTER"/>
    <property type="match status" value="1"/>
</dbReference>
<dbReference type="Proteomes" id="UP001499988">
    <property type="component" value="Unassembled WGS sequence"/>
</dbReference>
<dbReference type="InterPro" id="IPR027417">
    <property type="entry name" value="P-loop_NTPase"/>
</dbReference>
<dbReference type="RefSeq" id="WP_345335847.1">
    <property type="nucleotide sequence ID" value="NZ_BAABJZ010000086.1"/>
</dbReference>
<dbReference type="GO" id="GO:0005524">
    <property type="term" value="F:ATP binding"/>
    <property type="evidence" value="ECO:0007669"/>
    <property type="project" value="UniProtKB-KW"/>
</dbReference>
<dbReference type="InterPro" id="IPR015856">
    <property type="entry name" value="ABC_transpr_CbiO/EcfA_su"/>
</dbReference>
<dbReference type="SMART" id="SM00382">
    <property type="entry name" value="AAA"/>
    <property type="match status" value="1"/>
</dbReference>
<keyword evidence="3" id="KW-0547">Nucleotide-binding</keyword>
<feature type="domain" description="ABC transporter" evidence="5">
    <location>
        <begin position="3"/>
        <end position="224"/>
    </location>
</feature>
<dbReference type="CDD" id="cd03225">
    <property type="entry name" value="ABC_cobalt_CbiO_domain1"/>
    <property type="match status" value="1"/>
</dbReference>
<keyword evidence="2" id="KW-0813">Transport</keyword>
<evidence type="ECO:0000256" key="4">
    <source>
        <dbReference type="ARBA" id="ARBA00022840"/>
    </source>
</evidence>
<dbReference type="InterPro" id="IPR003593">
    <property type="entry name" value="AAA+_ATPase"/>
</dbReference>
<keyword evidence="7" id="KW-1185">Reference proteome</keyword>
<evidence type="ECO:0000256" key="2">
    <source>
        <dbReference type="ARBA" id="ARBA00022448"/>
    </source>
</evidence>
<reference evidence="7" key="1">
    <citation type="journal article" date="2019" name="Int. J. Syst. Evol. Microbiol.">
        <title>The Global Catalogue of Microorganisms (GCM) 10K type strain sequencing project: providing services to taxonomists for standard genome sequencing and annotation.</title>
        <authorList>
            <consortium name="The Broad Institute Genomics Platform"/>
            <consortium name="The Broad Institute Genome Sequencing Center for Infectious Disease"/>
            <person name="Wu L."/>
            <person name="Ma J."/>
        </authorList>
    </citation>
    <scope>NUCLEOTIDE SEQUENCE [LARGE SCALE GENOMIC DNA]</scope>
    <source>
        <strain evidence="7">JCM 18401</strain>
    </source>
</reference>
<dbReference type="Pfam" id="PF00005">
    <property type="entry name" value="ABC_tran"/>
    <property type="match status" value="1"/>
</dbReference>
<dbReference type="InterPro" id="IPR017871">
    <property type="entry name" value="ABC_transporter-like_CS"/>
</dbReference>
<dbReference type="PROSITE" id="PS00211">
    <property type="entry name" value="ABC_TRANSPORTER_1"/>
    <property type="match status" value="1"/>
</dbReference>
<comment type="similarity">
    <text evidence="1">Belongs to the ABC transporter superfamily.</text>
</comment>
<dbReference type="SUPFAM" id="SSF52540">
    <property type="entry name" value="P-loop containing nucleoside triphosphate hydrolases"/>
    <property type="match status" value="1"/>
</dbReference>
<dbReference type="Gene3D" id="3.40.50.300">
    <property type="entry name" value="P-loop containing nucleotide triphosphate hydrolases"/>
    <property type="match status" value="1"/>
</dbReference>
<evidence type="ECO:0000313" key="7">
    <source>
        <dbReference type="Proteomes" id="UP001499988"/>
    </source>
</evidence>